<protein>
    <recommendedName>
        <fullName evidence="2">BURP domain-containing protein</fullName>
    </recommendedName>
</protein>
<proteinExistence type="predicted"/>
<keyword evidence="4" id="KW-1185">Reference proteome</keyword>
<dbReference type="Pfam" id="PF03181">
    <property type="entry name" value="BURP"/>
    <property type="match status" value="1"/>
</dbReference>
<name>A0A835S3E1_VANPL</name>
<feature type="domain" description="BURP" evidence="2">
    <location>
        <begin position="124"/>
        <end position="339"/>
    </location>
</feature>
<dbReference type="InterPro" id="IPR004873">
    <property type="entry name" value="BURP_dom"/>
</dbReference>
<dbReference type="AlphaFoldDB" id="A0A835S3E1"/>
<evidence type="ECO:0000313" key="3">
    <source>
        <dbReference type="EMBL" id="KAG0499246.1"/>
    </source>
</evidence>
<sequence length="340" mass="35755">MDSLLPLFLSLFLCAAVGADLPAKAYWRTILPHTPMPSVIEQLLQPESYVEEKAATDVNVGKGGVNVNTGKGTSVNVGHGGVGVNVKPKGKPVIVNVKPKGSPFSYLYAAADTQLLDDPSAALFFLREDLRPGKEMTVGFTTTPGLAASFLPRSTADAIPFSSHGLPLARTRLGVAPGTEKAEAMQRTVEECEEPAAEGEKKLCVTSVEGMVDFATGSLGTRKVVAMATEGGDGVLRTYSVLAARKVASAGGKGVVSCHAEEYAYAVFLCHGTRTAEVYEVEMAAVDGSAKKVNAVAVCHVNTGAWNPKYLAFKVLGVKPGTVPVCHFLPRDHVVWAARG</sequence>
<dbReference type="EMBL" id="JADCNL010000001">
    <property type="protein sequence ID" value="KAG0499246.1"/>
    <property type="molecule type" value="Genomic_DNA"/>
</dbReference>
<dbReference type="PROSITE" id="PS51277">
    <property type="entry name" value="BURP"/>
    <property type="match status" value="1"/>
</dbReference>
<gene>
    <name evidence="3" type="ORF">HPP92_003937</name>
</gene>
<reference evidence="3 4" key="1">
    <citation type="journal article" date="2020" name="Nat. Food">
        <title>A phased Vanilla planifolia genome enables genetic improvement of flavour and production.</title>
        <authorList>
            <person name="Hasing T."/>
            <person name="Tang H."/>
            <person name="Brym M."/>
            <person name="Khazi F."/>
            <person name="Huang T."/>
            <person name="Chambers A.H."/>
        </authorList>
    </citation>
    <scope>NUCLEOTIDE SEQUENCE [LARGE SCALE GENOMIC DNA]</scope>
    <source>
        <tissue evidence="3">Leaf</tissue>
    </source>
</reference>
<dbReference type="Proteomes" id="UP000636800">
    <property type="component" value="Chromosome 1"/>
</dbReference>
<evidence type="ECO:0000256" key="1">
    <source>
        <dbReference type="SAM" id="SignalP"/>
    </source>
</evidence>
<keyword evidence="1" id="KW-0732">Signal</keyword>
<feature type="chain" id="PRO_5032536774" description="BURP domain-containing protein" evidence="1">
    <location>
        <begin position="20"/>
        <end position="340"/>
    </location>
</feature>
<dbReference type="InterPro" id="IPR044816">
    <property type="entry name" value="BURP"/>
</dbReference>
<dbReference type="PANTHER" id="PTHR31236">
    <property type="entry name" value="BURP DOMAIN PROTEIN USPL1-LIKE"/>
    <property type="match status" value="1"/>
</dbReference>
<accession>A0A835S3E1</accession>
<dbReference type="OrthoDB" id="2019149at2759"/>
<comment type="caution">
    <text evidence="3">The sequence shown here is derived from an EMBL/GenBank/DDBJ whole genome shotgun (WGS) entry which is preliminary data.</text>
</comment>
<dbReference type="SMART" id="SM01045">
    <property type="entry name" value="BURP"/>
    <property type="match status" value="1"/>
</dbReference>
<organism evidence="3 4">
    <name type="scientific">Vanilla planifolia</name>
    <name type="common">Vanilla</name>
    <dbReference type="NCBI Taxonomy" id="51239"/>
    <lineage>
        <taxon>Eukaryota</taxon>
        <taxon>Viridiplantae</taxon>
        <taxon>Streptophyta</taxon>
        <taxon>Embryophyta</taxon>
        <taxon>Tracheophyta</taxon>
        <taxon>Spermatophyta</taxon>
        <taxon>Magnoliopsida</taxon>
        <taxon>Liliopsida</taxon>
        <taxon>Asparagales</taxon>
        <taxon>Orchidaceae</taxon>
        <taxon>Vanilloideae</taxon>
        <taxon>Vanilleae</taxon>
        <taxon>Vanilla</taxon>
    </lineage>
</organism>
<evidence type="ECO:0000313" key="4">
    <source>
        <dbReference type="Proteomes" id="UP000636800"/>
    </source>
</evidence>
<evidence type="ECO:0000259" key="2">
    <source>
        <dbReference type="PROSITE" id="PS51277"/>
    </source>
</evidence>
<feature type="signal peptide" evidence="1">
    <location>
        <begin position="1"/>
        <end position="19"/>
    </location>
</feature>
<dbReference type="PANTHER" id="PTHR31236:SF2">
    <property type="entry name" value="BURP DOMAIN PROTEIN RD22"/>
    <property type="match status" value="1"/>
</dbReference>